<keyword evidence="7" id="KW-0133">Cell shape</keyword>
<dbReference type="NCBIfam" id="TIGR00445">
    <property type="entry name" value="mraY"/>
    <property type="match status" value="1"/>
</dbReference>
<keyword evidence="5 7" id="KW-1133">Transmembrane helix</keyword>
<dbReference type="RefSeq" id="WP_318751322.1">
    <property type="nucleotide sequence ID" value="NZ_CP132508.1"/>
</dbReference>
<evidence type="ECO:0000256" key="6">
    <source>
        <dbReference type="ARBA" id="ARBA00023136"/>
    </source>
</evidence>
<keyword evidence="7" id="KW-1003">Cell membrane</keyword>
<feature type="transmembrane region" description="Helical" evidence="7">
    <location>
        <begin position="159"/>
        <end position="176"/>
    </location>
</feature>
<feature type="transmembrane region" description="Helical" evidence="7">
    <location>
        <begin position="84"/>
        <end position="101"/>
    </location>
</feature>
<keyword evidence="4 7" id="KW-0812">Transmembrane</keyword>
<dbReference type="PROSITE" id="PS01348">
    <property type="entry name" value="MRAY_2"/>
    <property type="match status" value="1"/>
</dbReference>
<accession>A0ABZ0QQU1</accession>
<dbReference type="CDD" id="cd06852">
    <property type="entry name" value="GT_MraY"/>
    <property type="match status" value="1"/>
</dbReference>
<keyword evidence="7" id="KW-0460">Magnesium</keyword>
<evidence type="ECO:0000256" key="4">
    <source>
        <dbReference type="ARBA" id="ARBA00022692"/>
    </source>
</evidence>
<feature type="transmembrane region" description="Helical" evidence="7">
    <location>
        <begin position="14"/>
        <end position="37"/>
    </location>
</feature>
<feature type="transmembrane region" description="Helical" evidence="7">
    <location>
        <begin position="206"/>
        <end position="225"/>
    </location>
</feature>
<dbReference type="PANTHER" id="PTHR22926">
    <property type="entry name" value="PHOSPHO-N-ACETYLMURAMOYL-PENTAPEPTIDE-TRANSFERASE"/>
    <property type="match status" value="1"/>
</dbReference>
<evidence type="ECO:0000313" key="9">
    <source>
        <dbReference type="EMBL" id="WPD19871.1"/>
    </source>
</evidence>
<keyword evidence="7" id="KW-0131">Cell cycle</keyword>
<evidence type="ECO:0000256" key="3">
    <source>
        <dbReference type="ARBA" id="ARBA00022679"/>
    </source>
</evidence>
<evidence type="ECO:0000313" key="10">
    <source>
        <dbReference type="Proteomes" id="UP001304683"/>
    </source>
</evidence>
<dbReference type="Pfam" id="PF00953">
    <property type="entry name" value="Glycos_transf_4"/>
    <property type="match status" value="1"/>
</dbReference>
<evidence type="ECO:0000256" key="1">
    <source>
        <dbReference type="ARBA" id="ARBA00004141"/>
    </source>
</evidence>
<organism evidence="9 10">
    <name type="scientific">Thermaerobacter composti</name>
    <dbReference type="NCBI Taxonomy" id="554949"/>
    <lineage>
        <taxon>Bacteria</taxon>
        <taxon>Bacillati</taxon>
        <taxon>Bacillota</taxon>
        <taxon>Clostridia</taxon>
        <taxon>Eubacteriales</taxon>
        <taxon>Clostridiales Family XVII. Incertae Sedis</taxon>
        <taxon>Thermaerobacter</taxon>
    </lineage>
</organism>
<keyword evidence="6 7" id="KW-0472">Membrane</keyword>
<comment type="catalytic activity">
    <reaction evidence="7">
        <text>UDP-N-acetyl-alpha-D-muramoyl-L-alanyl-gamma-D-glutamyl-meso-2,6-diaminopimeloyl-D-alanyl-D-alanine + di-trans,octa-cis-undecaprenyl phosphate = di-trans,octa-cis-undecaprenyl diphospho-N-acetyl-alpha-D-muramoyl-L-alanyl-D-glutamyl-meso-2,6-diaminopimeloyl-D-alanyl-D-alanine + UMP</text>
        <dbReference type="Rhea" id="RHEA:28386"/>
        <dbReference type="ChEBI" id="CHEBI:57865"/>
        <dbReference type="ChEBI" id="CHEBI:60392"/>
        <dbReference type="ChEBI" id="CHEBI:61386"/>
        <dbReference type="ChEBI" id="CHEBI:61387"/>
        <dbReference type="EC" id="2.7.8.13"/>
    </reaction>
</comment>
<dbReference type="HAMAP" id="MF_00038">
    <property type="entry name" value="MraY"/>
    <property type="match status" value="1"/>
</dbReference>
<dbReference type="InterPro" id="IPR003524">
    <property type="entry name" value="PNAcMuramoyl-5peptid_Trfase"/>
</dbReference>
<protein>
    <recommendedName>
        <fullName evidence="7 8">Phospho-N-acetylmuramoyl-pentapeptide-transferase</fullName>
        <ecNumber evidence="7 8">2.7.8.13</ecNumber>
    </recommendedName>
    <alternativeName>
        <fullName evidence="7">UDP-MurNAc-pentapeptide phosphotransferase</fullName>
    </alternativeName>
</protein>
<dbReference type="EC" id="2.7.8.13" evidence="7 8"/>
<comment type="pathway">
    <text evidence="7">Cell wall biogenesis; peptidoglycan biosynthesis.</text>
</comment>
<feature type="transmembrane region" description="Helical" evidence="7">
    <location>
        <begin position="232"/>
        <end position="252"/>
    </location>
</feature>
<dbReference type="PROSITE" id="PS01347">
    <property type="entry name" value="MRAY_1"/>
    <property type="match status" value="1"/>
</dbReference>
<dbReference type="Pfam" id="PF10555">
    <property type="entry name" value="MraY_sig1"/>
    <property type="match status" value="1"/>
</dbReference>
<keyword evidence="7" id="KW-0961">Cell wall biogenesis/degradation</keyword>
<dbReference type="PANTHER" id="PTHR22926:SF5">
    <property type="entry name" value="PHOSPHO-N-ACETYLMURAMOYL-PENTAPEPTIDE-TRANSFERASE HOMOLOG"/>
    <property type="match status" value="1"/>
</dbReference>
<evidence type="ECO:0000256" key="5">
    <source>
        <dbReference type="ARBA" id="ARBA00022989"/>
    </source>
</evidence>
<keyword evidence="7" id="KW-0479">Metal-binding</keyword>
<keyword evidence="3 7" id="KW-0808">Transferase</keyword>
<dbReference type="InterPro" id="IPR018480">
    <property type="entry name" value="PNAcMuramoyl-5peptid_Trfase_CS"/>
</dbReference>
<feature type="transmembrane region" description="Helical" evidence="7">
    <location>
        <begin position="58"/>
        <end position="78"/>
    </location>
</feature>
<dbReference type="GO" id="GO:0016740">
    <property type="term" value="F:transferase activity"/>
    <property type="evidence" value="ECO:0007669"/>
    <property type="project" value="UniProtKB-KW"/>
</dbReference>
<feature type="transmembrane region" description="Helical" evidence="7">
    <location>
        <begin position="183"/>
        <end position="200"/>
    </location>
</feature>
<name>A0ABZ0QQU1_9FIRM</name>
<evidence type="ECO:0000256" key="2">
    <source>
        <dbReference type="ARBA" id="ARBA00005583"/>
    </source>
</evidence>
<reference evidence="9 10" key="1">
    <citation type="submission" date="2023-08" db="EMBL/GenBank/DDBJ databases">
        <title>Genome sequence of Thermaerobacter compostii strain Ins1, a spore-forming filamentous bacterium isolated from a deep geothermal reservoir.</title>
        <authorList>
            <person name="Bregnard D."/>
            <person name="Gonzalez D."/>
            <person name="Junier P."/>
        </authorList>
    </citation>
    <scope>NUCLEOTIDE SEQUENCE [LARGE SCALE GENOMIC DNA]</scope>
    <source>
        <strain evidence="9 10">Ins1</strain>
    </source>
</reference>
<feature type="transmembrane region" description="Helical" evidence="7">
    <location>
        <begin position="258"/>
        <end position="280"/>
    </location>
</feature>
<keyword evidence="7" id="KW-0573">Peptidoglycan synthesis</keyword>
<comment type="function">
    <text evidence="7">Catalyzes the initial step of the lipid cycle reactions in the biosynthesis of the cell wall peptidoglycan: transfers peptidoglycan precursor phospho-MurNAc-pentapeptide from UDP-MurNAc-pentapeptide onto the lipid carrier undecaprenyl phosphate, yielding undecaprenyl-pyrophosphoryl-MurNAc-pentapeptide, known as lipid I.</text>
</comment>
<sequence>MTIDLWPVPALARLGLAAVLAAGLSLVLGPVIIPWLSRLRFGQTVREQGPARHRVKQGTPTMGGVIFLLPTLLVTAWLAPPTPATALVLGVTVAFGVVGGVDDYLKVALRRSLGLRARAKLAWQTLAAALLVYLAQAWLGRGTAVWMPFGGGWWDLGVWYYPLAVLAVVASANAVNMTDGLDGLAAGSTLIALSVFFYAAARSGRYDLAIFIVSLGAALAGFLWFNLHPARVFMGDTGSLALGAALGGLAVLTGTELVLPVAGMLFVLETLSVIVQVLSFRLTGRRVLRMSPLHHHFELGGWSEAQVVYRFWAAGLGFALAGLLALGGFPG</sequence>
<gene>
    <name evidence="7 9" type="primary">mraY</name>
    <name evidence="9" type="ORF">Q5761_04265</name>
</gene>
<feature type="transmembrane region" description="Helical" evidence="7">
    <location>
        <begin position="121"/>
        <end position="139"/>
    </location>
</feature>
<comment type="cofactor">
    <cofactor evidence="7">
        <name>Mg(2+)</name>
        <dbReference type="ChEBI" id="CHEBI:18420"/>
    </cofactor>
</comment>
<dbReference type="EMBL" id="CP132508">
    <property type="protein sequence ID" value="WPD19871.1"/>
    <property type="molecule type" value="Genomic_DNA"/>
</dbReference>
<dbReference type="InterPro" id="IPR000715">
    <property type="entry name" value="Glycosyl_transferase_4"/>
</dbReference>
<keyword evidence="7" id="KW-0132">Cell division</keyword>
<feature type="transmembrane region" description="Helical" evidence="7">
    <location>
        <begin position="307"/>
        <end position="329"/>
    </location>
</feature>
<dbReference type="Proteomes" id="UP001304683">
    <property type="component" value="Chromosome"/>
</dbReference>
<comment type="subcellular location">
    <subcellularLocation>
        <location evidence="7">Cell membrane</location>
        <topology evidence="7">Multi-pass membrane protein</topology>
    </subcellularLocation>
    <subcellularLocation>
        <location evidence="1">Membrane</location>
        <topology evidence="1">Multi-pass membrane protein</topology>
    </subcellularLocation>
</comment>
<proteinExistence type="inferred from homology"/>
<evidence type="ECO:0000256" key="7">
    <source>
        <dbReference type="HAMAP-Rule" id="MF_00038"/>
    </source>
</evidence>
<keyword evidence="10" id="KW-1185">Reference proteome</keyword>
<evidence type="ECO:0000256" key="8">
    <source>
        <dbReference type="NCBIfam" id="TIGR00445"/>
    </source>
</evidence>
<comment type="similarity">
    <text evidence="2 7">Belongs to the glycosyltransferase 4 family. MraY subfamily.</text>
</comment>